<comment type="catalytic activity">
    <reaction evidence="13">
        <text>a 5,6-dihydrouridine in mRNA + NAD(+) = a uridine in mRNA + NADH + H(+)</text>
        <dbReference type="Rhea" id="RHEA:69851"/>
        <dbReference type="Rhea" id="RHEA-COMP:14658"/>
        <dbReference type="Rhea" id="RHEA-COMP:17789"/>
        <dbReference type="ChEBI" id="CHEBI:15378"/>
        <dbReference type="ChEBI" id="CHEBI:57540"/>
        <dbReference type="ChEBI" id="CHEBI:57945"/>
        <dbReference type="ChEBI" id="CHEBI:65315"/>
        <dbReference type="ChEBI" id="CHEBI:74443"/>
    </reaction>
    <physiologicalReaction direction="right-to-left" evidence="13">
        <dbReference type="Rhea" id="RHEA:69853"/>
    </physiologicalReaction>
</comment>
<dbReference type="KEGG" id="kpin:30168581"/>
<reference evidence="20" key="4">
    <citation type="submission" date="2024-02" db="EMBL/GenBank/DDBJ databases">
        <title>Comparative genomics of Cryptococcus and Kwoniella reveals pathogenesis evolution and contrasting modes of karyotype evolution via chromosome fusion or intercentromeric recombination.</title>
        <authorList>
            <person name="Coelho M.A."/>
            <person name="David-Palma M."/>
            <person name="Shea T."/>
            <person name="Bowers K."/>
            <person name="McGinley-Smith S."/>
            <person name="Mohammad A.W."/>
            <person name="Gnirke A."/>
            <person name="Yurkov A.M."/>
            <person name="Nowrousian M."/>
            <person name="Sun S."/>
            <person name="Cuomo C.A."/>
            <person name="Heitman J."/>
        </authorList>
    </citation>
    <scope>NUCLEOTIDE SEQUENCE</scope>
    <source>
        <strain evidence="20">CBS 10737</strain>
    </source>
</reference>
<gene>
    <name evidence="19" type="ORF">I206_00212</name>
    <name evidence="20" type="ORF">I206_101114</name>
</gene>
<evidence type="ECO:0000313" key="19">
    <source>
        <dbReference type="EMBL" id="OCF52911.1"/>
    </source>
</evidence>
<evidence type="ECO:0000313" key="21">
    <source>
        <dbReference type="Proteomes" id="UP000094020"/>
    </source>
</evidence>
<dbReference type="PANTHER" id="PTHR11082">
    <property type="entry name" value="TRNA-DIHYDROURIDINE SYNTHASE"/>
    <property type="match status" value="1"/>
</dbReference>
<name>A0A1B9IBW3_9TREE</name>
<sequence length="580" mass="64946">MTIEASKIATEEVLPKYTKNEHNTPKHDKLEGYEFYRSIGSPKYVVAPMVDQSELAWRLLSKSPLPPSMAGPSETIITPTGKKITRHAGGTHVSYTPMIHAKVFMEAKGAETGKRGDGQFNLTYDEEGGEGIVAGIEGGDRPVFAQFCANDPEILLAAAQKLEHRVDAVDINFGCPQGIAKRGHYGSFLQDEWDLVYKLINTLHVNLKVPVTAKFRIFPSLTKTLAYAKMMEEAGAQILTCHGRTREMKGQFTGLADWEMIKKVKEHVNVPVFANGNILYYEDVERCLEQTGCDGVMTAEGNLSNPAIFLPPSHPHFHPPITVLANRYIDIVSSLKSHTAGSAIKAHMFRMLKPILDTNEELRIKIAQCPYSEEMTEFKELIKGIEQRLEPIVKEAGPSFKPPPIDPKTGYRSLPIFCAQPQIRAKPISTEIGGTEEFVNNDENLKPSTQSGTCLFDRSLRHEKINNKNKVEKCINEECGGVAAIRCPTKACIIHCRINKAIESGLTEEEAKIEFEKNGLIGLGCESHEEKEKLRKERLDRKRKNKAEFRAKNKHRKKNENQIIKARSRSLSLSENENEN</sequence>
<comment type="catalytic activity">
    <reaction evidence="16">
        <text>5,6-dihydrouridine(17) in tRNA + NADP(+) = uridine(17) in tRNA + NADPH + H(+)</text>
        <dbReference type="Rhea" id="RHEA:53368"/>
        <dbReference type="Rhea" id="RHEA-COMP:13541"/>
        <dbReference type="Rhea" id="RHEA-COMP:13542"/>
        <dbReference type="ChEBI" id="CHEBI:15378"/>
        <dbReference type="ChEBI" id="CHEBI:57783"/>
        <dbReference type="ChEBI" id="CHEBI:58349"/>
        <dbReference type="ChEBI" id="CHEBI:65315"/>
        <dbReference type="ChEBI" id="CHEBI:74443"/>
        <dbReference type="EC" id="1.3.1.88"/>
    </reaction>
    <physiologicalReaction direction="right-to-left" evidence="16">
        <dbReference type="Rhea" id="RHEA:53370"/>
    </physiologicalReaction>
</comment>
<feature type="domain" description="DUS-like FMN-binding" evidence="18">
    <location>
        <begin position="47"/>
        <end position="375"/>
    </location>
</feature>
<dbReference type="CDD" id="cd02801">
    <property type="entry name" value="DUS_like_FMN"/>
    <property type="match status" value="1"/>
</dbReference>
<dbReference type="SUPFAM" id="SSF51395">
    <property type="entry name" value="FMN-linked oxidoreductases"/>
    <property type="match status" value="1"/>
</dbReference>
<keyword evidence="21" id="KW-1185">Reference proteome</keyword>
<accession>A0A1B9IBW3</accession>
<keyword evidence="2" id="KW-0285">Flavoprotein</keyword>
<evidence type="ECO:0000256" key="12">
    <source>
        <dbReference type="ARBA" id="ARBA00047652"/>
    </source>
</evidence>
<dbReference type="EMBL" id="CP144519">
    <property type="protein sequence ID" value="WWC67207.1"/>
    <property type="molecule type" value="Genomic_DNA"/>
</dbReference>
<evidence type="ECO:0000256" key="16">
    <source>
        <dbReference type="ARBA" id="ARBA00049467"/>
    </source>
</evidence>
<dbReference type="GeneID" id="30168581"/>
<reference evidence="19" key="3">
    <citation type="submission" date="2016-07" db="EMBL/GenBank/DDBJ databases">
        <title>Evolution of pathogenesis and genome organization in the Tremellales.</title>
        <authorList>
            <person name="Cuomo C."/>
            <person name="Litvintseva A."/>
            <person name="Heitman J."/>
            <person name="Chen Y."/>
            <person name="Sun S."/>
            <person name="Springer D."/>
            <person name="Dromer F."/>
            <person name="Young S."/>
            <person name="Zeng Q."/>
            <person name="Chapman S."/>
            <person name="Gujja S."/>
            <person name="Saif S."/>
            <person name="Birren B."/>
        </authorList>
    </citation>
    <scope>NUCLEOTIDE SEQUENCE</scope>
    <source>
        <strain evidence="19">CBS 10737</strain>
    </source>
</reference>
<comment type="catalytic activity">
    <reaction evidence="15">
        <text>a 5,6-dihydrouridine in mRNA + NADP(+) = a uridine in mRNA + NADPH + H(+)</text>
        <dbReference type="Rhea" id="RHEA:69855"/>
        <dbReference type="Rhea" id="RHEA-COMP:14658"/>
        <dbReference type="Rhea" id="RHEA-COMP:17789"/>
        <dbReference type="ChEBI" id="CHEBI:15378"/>
        <dbReference type="ChEBI" id="CHEBI:57783"/>
        <dbReference type="ChEBI" id="CHEBI:58349"/>
        <dbReference type="ChEBI" id="CHEBI:65315"/>
        <dbReference type="ChEBI" id="CHEBI:74443"/>
    </reaction>
    <physiologicalReaction direction="right-to-left" evidence="15">
        <dbReference type="Rhea" id="RHEA:69857"/>
    </physiologicalReaction>
</comment>
<dbReference type="RefSeq" id="XP_019014130.1">
    <property type="nucleotide sequence ID" value="XM_019151992.1"/>
</dbReference>
<evidence type="ECO:0000256" key="13">
    <source>
        <dbReference type="ARBA" id="ARBA00048342"/>
    </source>
</evidence>
<evidence type="ECO:0000256" key="1">
    <source>
        <dbReference type="ARBA" id="ARBA00001917"/>
    </source>
</evidence>
<evidence type="ECO:0000259" key="18">
    <source>
        <dbReference type="Pfam" id="PF01207"/>
    </source>
</evidence>
<evidence type="ECO:0000256" key="11">
    <source>
        <dbReference type="ARBA" id="ARBA00047287"/>
    </source>
</evidence>
<comment type="catalytic activity">
    <reaction evidence="11">
        <text>5,6-dihydrouridine(17) in tRNA + NAD(+) = uridine(17) in tRNA + NADH + H(+)</text>
        <dbReference type="Rhea" id="RHEA:53372"/>
        <dbReference type="Rhea" id="RHEA-COMP:13541"/>
        <dbReference type="Rhea" id="RHEA-COMP:13542"/>
        <dbReference type="ChEBI" id="CHEBI:15378"/>
        <dbReference type="ChEBI" id="CHEBI:57540"/>
        <dbReference type="ChEBI" id="CHEBI:57945"/>
        <dbReference type="ChEBI" id="CHEBI:65315"/>
        <dbReference type="ChEBI" id="CHEBI:74443"/>
        <dbReference type="EC" id="1.3.1.88"/>
    </reaction>
    <physiologicalReaction direction="right-to-left" evidence="11">
        <dbReference type="Rhea" id="RHEA:53374"/>
    </physiologicalReaction>
</comment>
<dbReference type="PANTHER" id="PTHR11082:SF5">
    <property type="entry name" value="TRNA-DIHYDROURIDINE(16_17) SYNTHASE [NAD(P)(+)]-LIKE"/>
    <property type="match status" value="1"/>
</dbReference>
<dbReference type="InterPro" id="IPR018517">
    <property type="entry name" value="tRNA_hU_synthase_CS"/>
</dbReference>
<evidence type="ECO:0000313" key="20">
    <source>
        <dbReference type="EMBL" id="WWC67207.1"/>
    </source>
</evidence>
<feature type="compositionally biased region" description="Low complexity" evidence="17">
    <location>
        <begin position="569"/>
        <end position="580"/>
    </location>
</feature>
<organism evidence="19">
    <name type="scientific">Kwoniella pini CBS 10737</name>
    <dbReference type="NCBI Taxonomy" id="1296096"/>
    <lineage>
        <taxon>Eukaryota</taxon>
        <taxon>Fungi</taxon>
        <taxon>Dikarya</taxon>
        <taxon>Basidiomycota</taxon>
        <taxon>Agaricomycotina</taxon>
        <taxon>Tremellomycetes</taxon>
        <taxon>Tremellales</taxon>
        <taxon>Cryptococcaceae</taxon>
        <taxon>Kwoniella</taxon>
    </lineage>
</organism>
<feature type="compositionally biased region" description="Basic and acidic residues" evidence="17">
    <location>
        <begin position="534"/>
        <end position="551"/>
    </location>
</feature>
<evidence type="ECO:0000256" key="2">
    <source>
        <dbReference type="ARBA" id="ARBA00022630"/>
    </source>
</evidence>
<evidence type="ECO:0000256" key="14">
    <source>
        <dbReference type="ARBA" id="ARBA00048934"/>
    </source>
</evidence>
<keyword evidence="7" id="KW-0560">Oxidoreductase</keyword>
<dbReference type="InterPro" id="IPR035587">
    <property type="entry name" value="DUS-like_FMN-bd"/>
</dbReference>
<evidence type="ECO:0000256" key="5">
    <source>
        <dbReference type="ARBA" id="ARBA00022694"/>
    </source>
</evidence>
<proteinExistence type="inferred from homology"/>
<keyword evidence="5" id="KW-0819">tRNA processing</keyword>
<dbReference type="Pfam" id="PF01207">
    <property type="entry name" value="Dus"/>
    <property type="match status" value="1"/>
</dbReference>
<dbReference type="GO" id="GO:0017150">
    <property type="term" value="F:tRNA dihydrouridine synthase activity"/>
    <property type="evidence" value="ECO:0007669"/>
    <property type="project" value="InterPro"/>
</dbReference>
<keyword evidence="6" id="KW-0521">NADP</keyword>
<evidence type="ECO:0000256" key="8">
    <source>
        <dbReference type="ARBA" id="ARBA00023027"/>
    </source>
</evidence>
<dbReference type="STRING" id="1296096.A0A1B9IBW3"/>
<dbReference type="GO" id="GO:0050660">
    <property type="term" value="F:flavin adenine dinucleotide binding"/>
    <property type="evidence" value="ECO:0007669"/>
    <property type="project" value="InterPro"/>
</dbReference>
<dbReference type="EC" id="1.3.1.88" evidence="10"/>
<feature type="region of interest" description="Disordered" evidence="17">
    <location>
        <begin position="534"/>
        <end position="580"/>
    </location>
</feature>
<evidence type="ECO:0000256" key="6">
    <source>
        <dbReference type="ARBA" id="ARBA00022857"/>
    </source>
</evidence>
<keyword evidence="8" id="KW-0520">NAD</keyword>
<evidence type="ECO:0000256" key="15">
    <source>
        <dbReference type="ARBA" id="ARBA00049447"/>
    </source>
</evidence>
<dbReference type="InterPro" id="IPR013785">
    <property type="entry name" value="Aldolase_TIM"/>
</dbReference>
<evidence type="ECO:0000256" key="4">
    <source>
        <dbReference type="ARBA" id="ARBA00022664"/>
    </source>
</evidence>
<evidence type="ECO:0000256" key="7">
    <source>
        <dbReference type="ARBA" id="ARBA00023002"/>
    </source>
</evidence>
<dbReference type="Proteomes" id="UP000094020">
    <property type="component" value="Chromosome 1"/>
</dbReference>
<evidence type="ECO:0000256" key="9">
    <source>
        <dbReference type="ARBA" id="ARBA00038313"/>
    </source>
</evidence>
<keyword evidence="4" id="KW-0507">mRNA processing</keyword>
<dbReference type="PROSITE" id="PS01136">
    <property type="entry name" value="UPF0034"/>
    <property type="match status" value="1"/>
</dbReference>
<protein>
    <recommendedName>
        <fullName evidence="10">tRNA-dihydrouridine(16/17) synthase [NAD(P)(+)]</fullName>
        <ecNumber evidence="10">1.3.1.88</ecNumber>
    </recommendedName>
</protein>
<reference evidence="20" key="2">
    <citation type="submission" date="2013-07" db="EMBL/GenBank/DDBJ databases">
        <authorList>
            <consortium name="The Broad Institute Genome Sequencing Platform"/>
            <person name="Cuomo C."/>
            <person name="Litvintseva A."/>
            <person name="Chen Y."/>
            <person name="Heitman J."/>
            <person name="Sun S."/>
            <person name="Springer D."/>
            <person name="Dromer F."/>
            <person name="Young S.K."/>
            <person name="Zeng Q."/>
            <person name="Gargeya S."/>
            <person name="Fitzgerald M."/>
            <person name="Abouelleil A."/>
            <person name="Alvarado L."/>
            <person name="Berlin A.M."/>
            <person name="Chapman S.B."/>
            <person name="Dewar J."/>
            <person name="Goldberg J."/>
            <person name="Griggs A."/>
            <person name="Gujja S."/>
            <person name="Hansen M."/>
            <person name="Howarth C."/>
            <person name="Imamovic A."/>
            <person name="Larimer J."/>
            <person name="McCowan C."/>
            <person name="Murphy C."/>
            <person name="Pearson M."/>
            <person name="Priest M."/>
            <person name="Roberts A."/>
            <person name="Saif S."/>
            <person name="Shea T."/>
            <person name="Sykes S."/>
            <person name="Wortman J."/>
            <person name="Nusbaum C."/>
            <person name="Birren B."/>
        </authorList>
    </citation>
    <scope>NUCLEOTIDE SEQUENCE</scope>
    <source>
        <strain evidence="20">CBS 10737</strain>
    </source>
</reference>
<evidence type="ECO:0000256" key="17">
    <source>
        <dbReference type="SAM" id="MobiDB-lite"/>
    </source>
</evidence>
<comment type="similarity">
    <text evidence="9">Belongs to the Dus family. Dus1 subfamily.</text>
</comment>
<dbReference type="EMBL" id="KI894007">
    <property type="protein sequence ID" value="OCF52911.1"/>
    <property type="molecule type" value="Genomic_DNA"/>
</dbReference>
<comment type="catalytic activity">
    <reaction evidence="12">
        <text>5,6-dihydrouridine(16) in tRNA + NADP(+) = uridine(16) in tRNA + NADPH + H(+)</text>
        <dbReference type="Rhea" id="RHEA:53376"/>
        <dbReference type="Rhea" id="RHEA-COMP:13543"/>
        <dbReference type="Rhea" id="RHEA-COMP:13544"/>
        <dbReference type="ChEBI" id="CHEBI:15378"/>
        <dbReference type="ChEBI" id="CHEBI:57783"/>
        <dbReference type="ChEBI" id="CHEBI:58349"/>
        <dbReference type="ChEBI" id="CHEBI:65315"/>
        <dbReference type="ChEBI" id="CHEBI:74443"/>
        <dbReference type="EC" id="1.3.1.88"/>
    </reaction>
    <physiologicalReaction direction="right-to-left" evidence="12">
        <dbReference type="Rhea" id="RHEA:53378"/>
    </physiologicalReaction>
</comment>
<dbReference type="AlphaFoldDB" id="A0A1B9IBW3"/>
<keyword evidence="3" id="KW-0288">FMN</keyword>
<dbReference type="OrthoDB" id="272303at2759"/>
<dbReference type="GO" id="GO:0006397">
    <property type="term" value="P:mRNA processing"/>
    <property type="evidence" value="ECO:0007669"/>
    <property type="project" value="UniProtKB-KW"/>
</dbReference>
<evidence type="ECO:0000256" key="10">
    <source>
        <dbReference type="ARBA" id="ARBA00038890"/>
    </source>
</evidence>
<evidence type="ECO:0000256" key="3">
    <source>
        <dbReference type="ARBA" id="ARBA00022643"/>
    </source>
</evidence>
<comment type="catalytic activity">
    <reaction evidence="14">
        <text>5,6-dihydrouridine(16) in tRNA + NAD(+) = uridine(16) in tRNA + NADH + H(+)</text>
        <dbReference type="Rhea" id="RHEA:53380"/>
        <dbReference type="Rhea" id="RHEA-COMP:13543"/>
        <dbReference type="Rhea" id="RHEA-COMP:13544"/>
        <dbReference type="ChEBI" id="CHEBI:15378"/>
        <dbReference type="ChEBI" id="CHEBI:57540"/>
        <dbReference type="ChEBI" id="CHEBI:57945"/>
        <dbReference type="ChEBI" id="CHEBI:65315"/>
        <dbReference type="ChEBI" id="CHEBI:74443"/>
        <dbReference type="EC" id="1.3.1.88"/>
    </reaction>
    <physiologicalReaction direction="right-to-left" evidence="14">
        <dbReference type="Rhea" id="RHEA:53382"/>
    </physiologicalReaction>
</comment>
<dbReference type="Gene3D" id="3.20.20.70">
    <property type="entry name" value="Aldolase class I"/>
    <property type="match status" value="1"/>
</dbReference>
<comment type="cofactor">
    <cofactor evidence="1">
        <name>FMN</name>
        <dbReference type="ChEBI" id="CHEBI:58210"/>
    </cofactor>
</comment>
<reference evidence="19" key="1">
    <citation type="submission" date="2013-07" db="EMBL/GenBank/DDBJ databases">
        <title>The Genome Sequence of Cryptococcus pinus CBS10737.</title>
        <authorList>
            <consortium name="The Broad Institute Genome Sequencing Platform"/>
            <person name="Cuomo C."/>
            <person name="Litvintseva A."/>
            <person name="Chen Y."/>
            <person name="Heitman J."/>
            <person name="Sun S."/>
            <person name="Springer D."/>
            <person name="Dromer F."/>
            <person name="Young S.K."/>
            <person name="Zeng Q."/>
            <person name="Gargeya S."/>
            <person name="Fitzgerald M."/>
            <person name="Abouelleil A."/>
            <person name="Alvarado L."/>
            <person name="Berlin A.M."/>
            <person name="Chapman S.B."/>
            <person name="Dewar J."/>
            <person name="Goldberg J."/>
            <person name="Griggs A."/>
            <person name="Gujja S."/>
            <person name="Hansen M."/>
            <person name="Howarth C."/>
            <person name="Imamovic A."/>
            <person name="Larimer J."/>
            <person name="McCowan C."/>
            <person name="Murphy C."/>
            <person name="Pearson M."/>
            <person name="Priest M."/>
            <person name="Roberts A."/>
            <person name="Saif S."/>
            <person name="Shea T."/>
            <person name="Sykes S."/>
            <person name="Wortman J."/>
            <person name="Nusbaum C."/>
            <person name="Birren B."/>
        </authorList>
    </citation>
    <scope>NUCLEOTIDE SEQUENCE [LARGE SCALE GENOMIC DNA]</scope>
    <source>
        <strain evidence="19">CBS 10737</strain>
    </source>
</reference>